<dbReference type="PRINTS" id="PR00032">
    <property type="entry name" value="HTHARAC"/>
</dbReference>
<dbReference type="GO" id="GO:0043565">
    <property type="term" value="F:sequence-specific DNA binding"/>
    <property type="evidence" value="ECO:0007669"/>
    <property type="project" value="InterPro"/>
</dbReference>
<sequence>MPASRLCCSRSDARRERCIAAAPRVCRSCTIVLERLCGETVLQIAETLGYASPSNFISMFRKAFGDPPARYFSASAGKGR</sequence>
<dbReference type="KEGG" id="smar:SM39_2872"/>
<evidence type="ECO:0000259" key="4">
    <source>
        <dbReference type="PROSITE" id="PS01124"/>
    </source>
</evidence>
<dbReference type="PANTHER" id="PTHR11019:SF159">
    <property type="entry name" value="TRANSCRIPTIONAL REGULATOR-RELATED"/>
    <property type="match status" value="1"/>
</dbReference>
<keyword evidence="1" id="KW-0805">Transcription regulation</keyword>
<dbReference type="SUPFAM" id="SSF46689">
    <property type="entry name" value="Homeodomain-like"/>
    <property type="match status" value="1"/>
</dbReference>
<evidence type="ECO:0000313" key="5">
    <source>
        <dbReference type="EMBL" id="BAO34852.1"/>
    </source>
</evidence>
<feature type="domain" description="HTH araC/xylS-type" evidence="4">
    <location>
        <begin position="40"/>
        <end position="74"/>
    </location>
</feature>
<organism evidence="5">
    <name type="scientific">Serratia marcescens SM39</name>
    <dbReference type="NCBI Taxonomy" id="1334564"/>
    <lineage>
        <taxon>Bacteria</taxon>
        <taxon>Pseudomonadati</taxon>
        <taxon>Pseudomonadota</taxon>
        <taxon>Gammaproteobacteria</taxon>
        <taxon>Enterobacterales</taxon>
        <taxon>Yersiniaceae</taxon>
        <taxon>Serratia</taxon>
    </lineage>
</organism>
<dbReference type="Gene3D" id="1.10.10.60">
    <property type="entry name" value="Homeodomain-like"/>
    <property type="match status" value="1"/>
</dbReference>
<dbReference type="AlphaFoldDB" id="A0AAT9EAY4"/>
<dbReference type="EMBL" id="AP013063">
    <property type="protein sequence ID" value="BAO34852.1"/>
    <property type="molecule type" value="Genomic_DNA"/>
</dbReference>
<evidence type="ECO:0000256" key="3">
    <source>
        <dbReference type="ARBA" id="ARBA00023163"/>
    </source>
</evidence>
<evidence type="ECO:0000256" key="2">
    <source>
        <dbReference type="ARBA" id="ARBA00023125"/>
    </source>
</evidence>
<dbReference type="InterPro" id="IPR009057">
    <property type="entry name" value="Homeodomain-like_sf"/>
</dbReference>
<dbReference type="GO" id="GO:0003700">
    <property type="term" value="F:DNA-binding transcription factor activity"/>
    <property type="evidence" value="ECO:0007669"/>
    <property type="project" value="InterPro"/>
</dbReference>
<dbReference type="InterPro" id="IPR020449">
    <property type="entry name" value="Tscrpt_reg_AraC-type_HTH"/>
</dbReference>
<dbReference type="InterPro" id="IPR018060">
    <property type="entry name" value="HTH_AraC"/>
</dbReference>
<name>A0AAT9EAY4_SERMA</name>
<accession>A0AAT9EAY4</accession>
<proteinExistence type="predicted"/>
<dbReference type="Pfam" id="PF12833">
    <property type="entry name" value="HTH_18"/>
    <property type="match status" value="1"/>
</dbReference>
<reference evidence="5" key="1">
    <citation type="journal article" date="2014" name="Genome Biol. Evol.">
        <title>Genome evolution and plasticity of Serratia marcescens, an important multidrug-resistant nosocomial pathogen.</title>
        <authorList>
            <person name="Iguchi A."/>
            <person name="Nagaya Y."/>
            <person name="Pradel E."/>
            <person name="Ooka T."/>
            <person name="Ogura Y."/>
            <person name="Katsura K."/>
            <person name="Kurokawa K."/>
            <person name="Oshima K."/>
            <person name="Hattori M."/>
            <person name="Parkhill J."/>
            <person name="Sebaihia M."/>
            <person name="Coulthurst S.J."/>
            <person name="Gotoh N."/>
            <person name="Thomson N.R."/>
            <person name="Ewbank J.J."/>
            <person name="Hayashi T."/>
        </authorList>
    </citation>
    <scope>NUCLEOTIDE SEQUENCE</scope>
    <source>
        <strain evidence="5">SM39</strain>
    </source>
</reference>
<protein>
    <recommendedName>
        <fullName evidence="4">HTH araC/xylS-type domain-containing protein</fullName>
    </recommendedName>
</protein>
<evidence type="ECO:0000256" key="1">
    <source>
        <dbReference type="ARBA" id="ARBA00023015"/>
    </source>
</evidence>
<dbReference type="PANTHER" id="PTHR11019">
    <property type="entry name" value="HTH-TYPE TRANSCRIPTIONAL REGULATOR NIMR"/>
    <property type="match status" value="1"/>
</dbReference>
<gene>
    <name evidence="5" type="ORF">SM39_2872</name>
</gene>
<keyword evidence="2" id="KW-0238">DNA-binding</keyword>
<keyword evidence="3" id="KW-0804">Transcription</keyword>
<dbReference type="PROSITE" id="PS01124">
    <property type="entry name" value="HTH_ARAC_FAMILY_2"/>
    <property type="match status" value="1"/>
</dbReference>